<dbReference type="AlphaFoldDB" id="A0A077ZED8"/>
<name>A0A077ZED8_TRITR</name>
<reference evidence="1" key="2">
    <citation type="submission" date="2014-03" db="EMBL/GenBank/DDBJ databases">
        <title>The whipworm genome and dual-species transcriptomics of an intimate host-pathogen interaction.</title>
        <authorList>
            <person name="Foth B.J."/>
            <person name="Tsai I.J."/>
            <person name="Reid A.J."/>
            <person name="Bancroft A.J."/>
            <person name="Nichol S."/>
            <person name="Tracey A."/>
            <person name="Holroyd N."/>
            <person name="Cotton J.A."/>
            <person name="Stanley E.J."/>
            <person name="Zarowiecki M."/>
            <person name="Liu J.Z."/>
            <person name="Huckvale T."/>
            <person name="Cooper P.J."/>
            <person name="Grencis R.K."/>
            <person name="Berriman M."/>
        </authorList>
    </citation>
    <scope>NUCLEOTIDE SEQUENCE [LARGE SCALE GENOMIC DNA]</scope>
</reference>
<organism evidence="1 2">
    <name type="scientific">Trichuris trichiura</name>
    <name type="common">Whipworm</name>
    <name type="synonym">Trichocephalus trichiurus</name>
    <dbReference type="NCBI Taxonomy" id="36087"/>
    <lineage>
        <taxon>Eukaryota</taxon>
        <taxon>Metazoa</taxon>
        <taxon>Ecdysozoa</taxon>
        <taxon>Nematoda</taxon>
        <taxon>Enoplea</taxon>
        <taxon>Dorylaimia</taxon>
        <taxon>Trichinellida</taxon>
        <taxon>Trichuridae</taxon>
        <taxon>Trichuris</taxon>
    </lineage>
</organism>
<keyword evidence="2" id="KW-1185">Reference proteome</keyword>
<dbReference type="Proteomes" id="UP000030665">
    <property type="component" value="Unassembled WGS sequence"/>
</dbReference>
<evidence type="ECO:0000313" key="1">
    <source>
        <dbReference type="EMBL" id="CDW58696.1"/>
    </source>
</evidence>
<accession>A0A077ZED8</accession>
<dbReference type="EMBL" id="HG806398">
    <property type="protein sequence ID" value="CDW58696.1"/>
    <property type="molecule type" value="Genomic_DNA"/>
</dbReference>
<reference evidence="1" key="1">
    <citation type="submission" date="2014-01" db="EMBL/GenBank/DDBJ databases">
        <authorList>
            <person name="Aslett M."/>
        </authorList>
    </citation>
    <scope>NUCLEOTIDE SEQUENCE</scope>
</reference>
<evidence type="ECO:0000313" key="2">
    <source>
        <dbReference type="Proteomes" id="UP000030665"/>
    </source>
</evidence>
<sequence>MDTKSKKRRLAQSLQRVRCQRKCLTGLMELRRRRAEQQLFTPLEAGGKETDAEFEYKCARTLACIDRLEEKLNLMSQSLVKRQKTKQEPKREVDTRDHFMRLLFGREKGRLAWDRFATFRLDDPCTSVPPSFWILPPEQDSSWSEEVVPVTL</sequence>
<proteinExistence type="predicted"/>
<protein>
    <submittedName>
        <fullName evidence="1">DNA repair protein rad-5</fullName>
    </submittedName>
</protein>
<gene>
    <name evidence="1" type="ORF">TTRE_0000702101</name>
</gene>